<evidence type="ECO:0000256" key="6">
    <source>
        <dbReference type="ARBA" id="ARBA00022840"/>
    </source>
</evidence>
<dbReference type="PROSITE" id="PS00211">
    <property type="entry name" value="ABC_TRANSPORTER_1"/>
    <property type="match status" value="1"/>
</dbReference>
<proteinExistence type="predicted"/>
<accession>A0A940XBF3</accession>
<dbReference type="InterPro" id="IPR003439">
    <property type="entry name" value="ABC_transporter-like_ATP-bd"/>
</dbReference>
<keyword evidence="3" id="KW-1003">Cell membrane</keyword>
<keyword evidence="7" id="KW-1278">Translocase</keyword>
<evidence type="ECO:0000256" key="1">
    <source>
        <dbReference type="ARBA" id="ARBA00004202"/>
    </source>
</evidence>
<dbReference type="GO" id="GO:0005886">
    <property type="term" value="C:plasma membrane"/>
    <property type="evidence" value="ECO:0007669"/>
    <property type="project" value="UniProtKB-SubCell"/>
</dbReference>
<feature type="domain" description="ABC transporter" evidence="9">
    <location>
        <begin position="248"/>
        <end position="506"/>
    </location>
</feature>
<evidence type="ECO:0000256" key="7">
    <source>
        <dbReference type="ARBA" id="ARBA00022967"/>
    </source>
</evidence>
<comment type="caution">
    <text evidence="10">The sequence shown here is derived from an EMBL/GenBank/DDBJ whole genome shotgun (WGS) entry which is preliminary data.</text>
</comment>
<keyword evidence="8" id="KW-0472">Membrane</keyword>
<evidence type="ECO:0000313" key="10">
    <source>
        <dbReference type="EMBL" id="MBQ0825469.1"/>
    </source>
</evidence>
<comment type="subcellular location">
    <subcellularLocation>
        <location evidence="1">Cell membrane</location>
        <topology evidence="1">Peripheral membrane protein</topology>
    </subcellularLocation>
</comment>
<dbReference type="EMBL" id="JAGPNL010000001">
    <property type="protein sequence ID" value="MBQ0825469.1"/>
    <property type="molecule type" value="Genomic_DNA"/>
</dbReference>
<dbReference type="Pfam" id="PF00005">
    <property type="entry name" value="ABC_tran"/>
    <property type="match status" value="2"/>
</dbReference>
<organism evidence="10 11">
    <name type="scientific">Streptomyces tagetis</name>
    <dbReference type="NCBI Taxonomy" id="2820809"/>
    <lineage>
        <taxon>Bacteria</taxon>
        <taxon>Bacillati</taxon>
        <taxon>Actinomycetota</taxon>
        <taxon>Actinomycetes</taxon>
        <taxon>Kitasatosporales</taxon>
        <taxon>Streptomycetaceae</taxon>
        <taxon>Streptomyces</taxon>
    </lineage>
</organism>
<keyword evidence="11" id="KW-1185">Reference proteome</keyword>
<evidence type="ECO:0000256" key="8">
    <source>
        <dbReference type="ARBA" id="ARBA00023136"/>
    </source>
</evidence>
<sequence>MAPPAEVLAVRGLSKTFPGVRALDGVDLTLHPGEVHALIGENGAGKSTLIKVLTGVHRPDAGDITFQGRPVAFSTPMEAQKAGISTIYQEVNLIPLLSVARNLFLGREPRTRLGLLDFGRMHREADEALRAHGVRVDVRQPLRTLGVGAQQMVALARAVATDARVVIMDEPTSSLEPREVETLFSVIRRLRESGIAVVYVSHRLDELYAVCETVTVLRDGRRVHHGRLADLDRLGLVSTMLGRDMGEVRSEGLTKFTGDHHAAAGEPVLQATGLTVPHRLHGVSVGIRPGEVVGLGGLLGSGRTETAKAISGALPLRSGDVVVAGAPLRGGSTPAAIRAGISLLPEDRKSEGIVPGLSVRENIALAALPRLSRFGLVSEARVDAVVDTFVRRLRIKASSPHQKVGELSGGNQQKVLLARWLAMNPKVLLLDEPTRGIDVGAKAEVQKLVDELAADGLGVLLISSDLEELIEGSDRVVVLKDGAVVGELTGDDVTEDKLMRTIAGDPPAPGAVEVAATDD</sequence>
<dbReference type="InterPro" id="IPR003593">
    <property type="entry name" value="AAA+_ATPase"/>
</dbReference>
<dbReference type="Proteomes" id="UP000677875">
    <property type="component" value="Unassembled WGS sequence"/>
</dbReference>
<evidence type="ECO:0000256" key="5">
    <source>
        <dbReference type="ARBA" id="ARBA00022741"/>
    </source>
</evidence>
<keyword evidence="6 10" id="KW-0067">ATP-binding</keyword>
<dbReference type="CDD" id="cd03216">
    <property type="entry name" value="ABC_Carb_Monos_I"/>
    <property type="match status" value="1"/>
</dbReference>
<dbReference type="SUPFAM" id="SSF52540">
    <property type="entry name" value="P-loop containing nucleoside triphosphate hydrolases"/>
    <property type="match status" value="2"/>
</dbReference>
<gene>
    <name evidence="10" type="ORF">J5Y05_02915</name>
</gene>
<evidence type="ECO:0000256" key="4">
    <source>
        <dbReference type="ARBA" id="ARBA00022737"/>
    </source>
</evidence>
<name>A0A940XBF3_9ACTN</name>
<dbReference type="InterPro" id="IPR050107">
    <property type="entry name" value="ABC_carbohydrate_import_ATPase"/>
</dbReference>
<dbReference type="PROSITE" id="PS50893">
    <property type="entry name" value="ABC_TRANSPORTER_2"/>
    <property type="match status" value="2"/>
</dbReference>
<keyword evidence="4" id="KW-0677">Repeat</keyword>
<evidence type="ECO:0000259" key="9">
    <source>
        <dbReference type="PROSITE" id="PS50893"/>
    </source>
</evidence>
<evidence type="ECO:0000256" key="2">
    <source>
        <dbReference type="ARBA" id="ARBA00022448"/>
    </source>
</evidence>
<dbReference type="AlphaFoldDB" id="A0A940XBF3"/>
<dbReference type="InterPro" id="IPR027417">
    <property type="entry name" value="P-loop_NTPase"/>
</dbReference>
<evidence type="ECO:0000256" key="3">
    <source>
        <dbReference type="ARBA" id="ARBA00022475"/>
    </source>
</evidence>
<reference evidence="10" key="1">
    <citation type="submission" date="2021-04" db="EMBL/GenBank/DDBJ databases">
        <title>Genome seq and assembly of Streptomyces sp. RG38.</title>
        <authorList>
            <person name="Chhetri G."/>
        </authorList>
    </citation>
    <scope>NUCLEOTIDE SEQUENCE</scope>
    <source>
        <strain evidence="10">RG38</strain>
    </source>
</reference>
<dbReference type="CDD" id="cd03215">
    <property type="entry name" value="ABC_Carb_Monos_II"/>
    <property type="match status" value="1"/>
</dbReference>
<dbReference type="InterPro" id="IPR017871">
    <property type="entry name" value="ABC_transporter-like_CS"/>
</dbReference>
<dbReference type="FunFam" id="3.40.50.300:FF:000127">
    <property type="entry name" value="Ribose import ATP-binding protein RbsA"/>
    <property type="match status" value="1"/>
</dbReference>
<dbReference type="GO" id="GO:0016887">
    <property type="term" value="F:ATP hydrolysis activity"/>
    <property type="evidence" value="ECO:0007669"/>
    <property type="project" value="InterPro"/>
</dbReference>
<evidence type="ECO:0000313" key="11">
    <source>
        <dbReference type="Proteomes" id="UP000677875"/>
    </source>
</evidence>
<dbReference type="RefSeq" id="WP_210868145.1">
    <property type="nucleotide sequence ID" value="NZ_JAGPNL010000001.1"/>
</dbReference>
<keyword evidence="2" id="KW-0813">Transport</keyword>
<protein>
    <submittedName>
        <fullName evidence="10">Sugar ABC transporter ATP-binding protein</fullName>
    </submittedName>
</protein>
<feature type="domain" description="ABC transporter" evidence="9">
    <location>
        <begin position="8"/>
        <end position="244"/>
    </location>
</feature>
<keyword evidence="5" id="KW-0547">Nucleotide-binding</keyword>
<dbReference type="GO" id="GO:0005524">
    <property type="term" value="F:ATP binding"/>
    <property type="evidence" value="ECO:0007669"/>
    <property type="project" value="UniProtKB-KW"/>
</dbReference>
<dbReference type="PANTHER" id="PTHR43790">
    <property type="entry name" value="CARBOHYDRATE TRANSPORT ATP-BINDING PROTEIN MG119-RELATED"/>
    <property type="match status" value="1"/>
</dbReference>
<dbReference type="SMART" id="SM00382">
    <property type="entry name" value="AAA"/>
    <property type="match status" value="2"/>
</dbReference>
<dbReference type="Gene3D" id="3.40.50.300">
    <property type="entry name" value="P-loop containing nucleotide triphosphate hydrolases"/>
    <property type="match status" value="2"/>
</dbReference>
<dbReference type="PANTHER" id="PTHR43790:SF9">
    <property type="entry name" value="GALACTOFURANOSE TRANSPORTER ATP-BINDING PROTEIN YTFR"/>
    <property type="match status" value="1"/>
</dbReference>